<evidence type="ECO:0000259" key="9">
    <source>
        <dbReference type="PROSITE" id="PS01124"/>
    </source>
</evidence>
<feature type="modified residue" description="4-aspartylphosphate" evidence="8">
    <location>
        <position position="55"/>
    </location>
</feature>
<dbReference type="PROSITE" id="PS50110">
    <property type="entry name" value="RESPONSE_REGULATORY"/>
    <property type="match status" value="1"/>
</dbReference>
<keyword evidence="6 11" id="KW-0238">DNA-binding</keyword>
<dbReference type="GO" id="GO:0043565">
    <property type="term" value="F:sequence-specific DNA binding"/>
    <property type="evidence" value="ECO:0007669"/>
    <property type="project" value="InterPro"/>
</dbReference>
<evidence type="ECO:0000313" key="12">
    <source>
        <dbReference type="Proteomes" id="UP000215145"/>
    </source>
</evidence>
<gene>
    <name evidence="11" type="ORF">CGZ75_04225</name>
</gene>
<evidence type="ECO:0000313" key="11">
    <source>
        <dbReference type="EMBL" id="OXM15924.1"/>
    </source>
</evidence>
<evidence type="ECO:0000256" key="6">
    <source>
        <dbReference type="ARBA" id="ARBA00023125"/>
    </source>
</evidence>
<dbReference type="InterPro" id="IPR051552">
    <property type="entry name" value="HptR"/>
</dbReference>
<dbReference type="RefSeq" id="WP_089523012.1">
    <property type="nucleotide sequence ID" value="NZ_NMUQ01000001.1"/>
</dbReference>
<dbReference type="OrthoDB" id="9794370at2"/>
<feature type="domain" description="Response regulatory" evidence="10">
    <location>
        <begin position="3"/>
        <end position="120"/>
    </location>
</feature>
<protein>
    <submittedName>
        <fullName evidence="11">DNA-binding response regulator</fullName>
    </submittedName>
</protein>
<dbReference type="PANTHER" id="PTHR42713:SF3">
    <property type="entry name" value="TRANSCRIPTIONAL REGULATORY PROTEIN HPTR"/>
    <property type="match status" value="1"/>
</dbReference>
<dbReference type="InterPro" id="IPR018062">
    <property type="entry name" value="HTH_AraC-typ_CS"/>
</dbReference>
<keyword evidence="7" id="KW-0804">Transcription</keyword>
<dbReference type="PROSITE" id="PS01124">
    <property type="entry name" value="HTH_ARAC_FAMILY_2"/>
    <property type="match status" value="1"/>
</dbReference>
<name>A0A229P1T5_9BACL</name>
<dbReference type="SUPFAM" id="SSF52172">
    <property type="entry name" value="CheY-like"/>
    <property type="match status" value="1"/>
</dbReference>
<dbReference type="Pfam" id="PF00072">
    <property type="entry name" value="Response_reg"/>
    <property type="match status" value="1"/>
</dbReference>
<evidence type="ECO:0000256" key="1">
    <source>
        <dbReference type="ARBA" id="ARBA00004496"/>
    </source>
</evidence>
<proteinExistence type="predicted"/>
<dbReference type="SUPFAM" id="SSF46689">
    <property type="entry name" value="Homeodomain-like"/>
    <property type="match status" value="2"/>
</dbReference>
<dbReference type="SMART" id="SM00448">
    <property type="entry name" value="REC"/>
    <property type="match status" value="1"/>
</dbReference>
<dbReference type="InterPro" id="IPR020449">
    <property type="entry name" value="Tscrpt_reg_AraC-type_HTH"/>
</dbReference>
<comment type="caution">
    <text evidence="11">The sequence shown here is derived from an EMBL/GenBank/DDBJ whole genome shotgun (WGS) entry which is preliminary data.</text>
</comment>
<dbReference type="InterPro" id="IPR011006">
    <property type="entry name" value="CheY-like_superfamily"/>
</dbReference>
<evidence type="ECO:0000256" key="5">
    <source>
        <dbReference type="ARBA" id="ARBA00023015"/>
    </source>
</evidence>
<dbReference type="InterPro" id="IPR009057">
    <property type="entry name" value="Homeodomain-like_sf"/>
</dbReference>
<keyword evidence="2" id="KW-0963">Cytoplasm</keyword>
<dbReference type="EMBL" id="NMUQ01000001">
    <property type="protein sequence ID" value="OXM15924.1"/>
    <property type="molecule type" value="Genomic_DNA"/>
</dbReference>
<dbReference type="PANTHER" id="PTHR42713">
    <property type="entry name" value="HISTIDINE KINASE-RELATED"/>
    <property type="match status" value="1"/>
</dbReference>
<reference evidence="11 12" key="1">
    <citation type="submission" date="2017-07" db="EMBL/GenBank/DDBJ databases">
        <title>Paenibacillus herberti R33 genome sequencing and assembly.</title>
        <authorList>
            <person name="Su W."/>
        </authorList>
    </citation>
    <scope>NUCLEOTIDE SEQUENCE [LARGE SCALE GENOMIC DNA]</scope>
    <source>
        <strain evidence="11 12">R33</strain>
    </source>
</reference>
<dbReference type="Gene3D" id="3.40.50.2300">
    <property type="match status" value="1"/>
</dbReference>
<dbReference type="InterPro" id="IPR018060">
    <property type="entry name" value="HTH_AraC"/>
</dbReference>
<dbReference type="CDD" id="cd17536">
    <property type="entry name" value="REC_YesN-like"/>
    <property type="match status" value="1"/>
</dbReference>
<comment type="subcellular location">
    <subcellularLocation>
        <location evidence="1">Cytoplasm</location>
    </subcellularLocation>
</comment>
<accession>A0A229P1T5</accession>
<evidence type="ECO:0000256" key="4">
    <source>
        <dbReference type="ARBA" id="ARBA00023012"/>
    </source>
</evidence>
<dbReference type="GO" id="GO:0003700">
    <property type="term" value="F:DNA-binding transcription factor activity"/>
    <property type="evidence" value="ECO:0007669"/>
    <property type="project" value="InterPro"/>
</dbReference>
<dbReference type="PROSITE" id="PS00041">
    <property type="entry name" value="HTH_ARAC_FAMILY_1"/>
    <property type="match status" value="1"/>
</dbReference>
<feature type="domain" description="HTH araC/xylS-type" evidence="9">
    <location>
        <begin position="434"/>
        <end position="532"/>
    </location>
</feature>
<dbReference type="Pfam" id="PF12833">
    <property type="entry name" value="HTH_18"/>
    <property type="match status" value="1"/>
</dbReference>
<keyword evidence="12" id="KW-1185">Reference proteome</keyword>
<dbReference type="GO" id="GO:0000160">
    <property type="term" value="P:phosphorelay signal transduction system"/>
    <property type="evidence" value="ECO:0007669"/>
    <property type="project" value="UniProtKB-KW"/>
</dbReference>
<organism evidence="11 12">
    <name type="scientific">Paenibacillus herberti</name>
    <dbReference type="NCBI Taxonomy" id="1619309"/>
    <lineage>
        <taxon>Bacteria</taxon>
        <taxon>Bacillati</taxon>
        <taxon>Bacillota</taxon>
        <taxon>Bacilli</taxon>
        <taxon>Bacillales</taxon>
        <taxon>Paenibacillaceae</taxon>
        <taxon>Paenibacillus</taxon>
    </lineage>
</organism>
<dbReference type="Gene3D" id="1.10.10.60">
    <property type="entry name" value="Homeodomain-like"/>
    <property type="match status" value="2"/>
</dbReference>
<dbReference type="PRINTS" id="PR00032">
    <property type="entry name" value="HTHARAC"/>
</dbReference>
<evidence type="ECO:0000256" key="8">
    <source>
        <dbReference type="PROSITE-ProRule" id="PRU00169"/>
    </source>
</evidence>
<dbReference type="AlphaFoldDB" id="A0A229P1T5"/>
<keyword evidence="5" id="KW-0805">Transcription regulation</keyword>
<dbReference type="SMART" id="SM00342">
    <property type="entry name" value="HTH_ARAC"/>
    <property type="match status" value="1"/>
</dbReference>
<dbReference type="Proteomes" id="UP000215145">
    <property type="component" value="Unassembled WGS sequence"/>
</dbReference>
<evidence type="ECO:0000256" key="7">
    <source>
        <dbReference type="ARBA" id="ARBA00023163"/>
    </source>
</evidence>
<dbReference type="InterPro" id="IPR001789">
    <property type="entry name" value="Sig_transdc_resp-reg_receiver"/>
</dbReference>
<evidence type="ECO:0000256" key="2">
    <source>
        <dbReference type="ARBA" id="ARBA00022490"/>
    </source>
</evidence>
<keyword evidence="4" id="KW-0902">Two-component regulatory system</keyword>
<dbReference type="GO" id="GO:0005737">
    <property type="term" value="C:cytoplasm"/>
    <property type="evidence" value="ECO:0007669"/>
    <property type="project" value="UniProtKB-SubCell"/>
</dbReference>
<evidence type="ECO:0000259" key="10">
    <source>
        <dbReference type="PROSITE" id="PS50110"/>
    </source>
</evidence>
<keyword evidence="3 8" id="KW-0597">Phosphoprotein</keyword>
<evidence type="ECO:0000256" key="3">
    <source>
        <dbReference type="ARBA" id="ARBA00022553"/>
    </source>
</evidence>
<sequence>MRQLLIVDDEAHVVDRLAATVDWPSAGIEQVSKAYSGVEALELLRRFPVDIVIADIRMPGLSGLELMAEIRSNWPKTKCILLSGYSDFNYAKEAIRHQAEAYLLKPVKEEELLAAVRSAGAKLEAEWEELISRQRLSYTLKENLPLLRASLLLELLQGTIPASLEERMNQLQLTGGEWTRCTLMAVRLDELFLQYGSENLGWKEYAIRNMTEELFGSRYEIWPAKDAHGYYVYAMSPRSACAHDSAWFERTAADLQTAVSSYLKAKISIMVCQEGDFPEEIPGLYSRLVDSFRKRIGDEPELFMRLEDDGLEAGAPPLESLYEPPALVRLLEGGKWDQMEEKLRLVYDELETKEAGSQELLLEAYLTLASAYAYIAHKKGRKLSELLKSDYTAMADAPPFRSVNQLREWSFRTLRHIREELQRGTKDSRSDLISSIQTYVDGHITAEVSLQSVADYVHLHPVYLSRLYKRETGENLSDFMQRSRMAKAEELLKDGSDKIYEIAANLGYQRPHSFHFAFKKHFGMTPQEYRDLYTGTSEPK</sequence>